<dbReference type="AlphaFoldDB" id="A0A0M0KWL1"/>
<comment type="cofactor">
    <cofactor evidence="1">
        <name>NAD(+)</name>
        <dbReference type="ChEBI" id="CHEBI:57540"/>
    </cofactor>
</comment>
<keyword evidence="7" id="KW-1185">Reference proteome</keyword>
<protein>
    <submittedName>
        <fullName evidence="6">NAD-dependent dehydratase</fullName>
    </submittedName>
</protein>
<evidence type="ECO:0000256" key="1">
    <source>
        <dbReference type="ARBA" id="ARBA00001911"/>
    </source>
</evidence>
<evidence type="ECO:0000259" key="5">
    <source>
        <dbReference type="Pfam" id="PF01370"/>
    </source>
</evidence>
<keyword evidence="3" id="KW-0520">NAD</keyword>
<name>A0A0M0KWL1_9BACI</name>
<evidence type="ECO:0000256" key="3">
    <source>
        <dbReference type="ARBA" id="ARBA00023027"/>
    </source>
</evidence>
<dbReference type="PANTHER" id="PTHR43078:SF6">
    <property type="entry name" value="UDP-GLUCURONIC ACID DECARBOXYLASE 1"/>
    <property type="match status" value="1"/>
</dbReference>
<dbReference type="PATRIC" id="fig|284581.3.peg.2837"/>
<keyword evidence="4" id="KW-0456">Lyase</keyword>
<dbReference type="GO" id="GO:0070403">
    <property type="term" value="F:NAD+ binding"/>
    <property type="evidence" value="ECO:0007669"/>
    <property type="project" value="InterPro"/>
</dbReference>
<evidence type="ECO:0000313" key="6">
    <source>
        <dbReference type="EMBL" id="KOO42778.1"/>
    </source>
</evidence>
<dbReference type="InterPro" id="IPR001509">
    <property type="entry name" value="Epimerase_deHydtase"/>
</dbReference>
<keyword evidence="2" id="KW-0210">Decarboxylase</keyword>
<dbReference type="GO" id="GO:0033320">
    <property type="term" value="P:UDP-D-xylose biosynthetic process"/>
    <property type="evidence" value="ECO:0007669"/>
    <property type="project" value="UniProtKB-UniPathway"/>
</dbReference>
<dbReference type="GO" id="GO:0048040">
    <property type="term" value="F:UDP-glucuronate decarboxylase activity"/>
    <property type="evidence" value="ECO:0007669"/>
    <property type="project" value="TreeGrafter"/>
</dbReference>
<dbReference type="RefSeq" id="WP_053402577.1">
    <property type="nucleotide sequence ID" value="NZ_JAUKEN010000001.1"/>
</dbReference>
<dbReference type="OrthoDB" id="9811743at2"/>
<gene>
    <name evidence="6" type="ORF">AMD01_16675</name>
</gene>
<evidence type="ECO:0000256" key="4">
    <source>
        <dbReference type="ARBA" id="ARBA00023239"/>
    </source>
</evidence>
<accession>A0A0M0KWL1</accession>
<dbReference type="EMBL" id="LILC01000023">
    <property type="protein sequence ID" value="KOO42778.1"/>
    <property type="molecule type" value="Genomic_DNA"/>
</dbReference>
<feature type="domain" description="NAD-dependent epimerase/dehydratase" evidence="5">
    <location>
        <begin position="3"/>
        <end position="242"/>
    </location>
</feature>
<dbReference type="GO" id="GO:0042732">
    <property type="term" value="P:D-xylose metabolic process"/>
    <property type="evidence" value="ECO:0007669"/>
    <property type="project" value="InterPro"/>
</dbReference>
<reference evidence="7" key="1">
    <citation type="submission" date="2015-08" db="EMBL/GenBank/DDBJ databases">
        <title>Fjat-14210 dsm16467.</title>
        <authorList>
            <person name="Liu B."/>
            <person name="Wang J."/>
            <person name="Zhu Y."/>
            <person name="Liu G."/>
            <person name="Chen Q."/>
            <person name="Chen Z."/>
            <person name="Lan J."/>
            <person name="Che J."/>
            <person name="Ge C."/>
            <person name="Shi H."/>
            <person name="Pan Z."/>
            <person name="Liu X."/>
        </authorList>
    </citation>
    <scope>NUCLEOTIDE SEQUENCE [LARGE SCALE GENOMIC DNA]</scope>
    <source>
        <strain evidence="7">DSM 16467</strain>
    </source>
</reference>
<proteinExistence type="predicted"/>
<dbReference type="Gene3D" id="3.40.50.720">
    <property type="entry name" value="NAD(P)-binding Rossmann-like Domain"/>
    <property type="match status" value="1"/>
</dbReference>
<dbReference type="PANTHER" id="PTHR43078">
    <property type="entry name" value="UDP-GLUCURONIC ACID DECARBOXYLASE-RELATED"/>
    <property type="match status" value="1"/>
</dbReference>
<evidence type="ECO:0000313" key="7">
    <source>
        <dbReference type="Proteomes" id="UP000037558"/>
    </source>
</evidence>
<dbReference type="InterPro" id="IPR044516">
    <property type="entry name" value="UXS-like"/>
</dbReference>
<dbReference type="SUPFAM" id="SSF51735">
    <property type="entry name" value="NAD(P)-binding Rossmann-fold domains"/>
    <property type="match status" value="1"/>
</dbReference>
<sequence length="321" mass="35970">MNILVTGGAGFIGSHLIERLLYLGHHVTAVDDFSNGKKEYLPSTNVEHFTFVEGDILDRHLLEDLVEECDLIYHLAAVLGVKNTVENPLKVIDGCILGTRNILEVAYQKGIKVVFASTSEIYGKNTKLPFTEDSDRVLGPPQTTRWCYATAKSLDEHLCFAYSALGLPITIVRFFNTYGPRQTSSQYGGVVPKFIVAALRNEDLTVYGDGTQTRCFTFIHDTIHALVNCIDEKANDEVINIGSNEKISIASLAAQIRKLADSRSDIVEVPYDVAYGKGFEDMQDREPSLEKAKRLLDYVPSIRMEEGLKETIKWYRERLDP</sequence>
<dbReference type="GO" id="GO:0005737">
    <property type="term" value="C:cytoplasm"/>
    <property type="evidence" value="ECO:0007669"/>
    <property type="project" value="TreeGrafter"/>
</dbReference>
<dbReference type="Pfam" id="PF01370">
    <property type="entry name" value="Epimerase"/>
    <property type="match status" value="1"/>
</dbReference>
<evidence type="ECO:0000256" key="2">
    <source>
        <dbReference type="ARBA" id="ARBA00022793"/>
    </source>
</evidence>
<comment type="caution">
    <text evidence="6">The sequence shown here is derived from an EMBL/GenBank/DDBJ whole genome shotgun (WGS) entry which is preliminary data.</text>
</comment>
<dbReference type="STRING" id="284581.AMD01_16675"/>
<dbReference type="Proteomes" id="UP000037558">
    <property type="component" value="Unassembled WGS sequence"/>
</dbReference>
<dbReference type="UniPathway" id="UPA00796">
    <property type="reaction ID" value="UER00771"/>
</dbReference>
<dbReference type="InterPro" id="IPR036291">
    <property type="entry name" value="NAD(P)-bd_dom_sf"/>
</dbReference>
<organism evidence="6 7">
    <name type="scientific">Priestia koreensis</name>
    <dbReference type="NCBI Taxonomy" id="284581"/>
    <lineage>
        <taxon>Bacteria</taxon>
        <taxon>Bacillati</taxon>
        <taxon>Bacillota</taxon>
        <taxon>Bacilli</taxon>
        <taxon>Bacillales</taxon>
        <taxon>Bacillaceae</taxon>
        <taxon>Priestia</taxon>
    </lineage>
</organism>